<comment type="caution">
    <text evidence="4">The sequence shown here is derived from an EMBL/GenBank/DDBJ whole genome shotgun (WGS) entry which is preliminary data.</text>
</comment>
<dbReference type="EMBL" id="PKGZ01000001">
    <property type="protein sequence ID" value="PKY91886.1"/>
    <property type="molecule type" value="Genomic_DNA"/>
</dbReference>
<dbReference type="Gene3D" id="2.20.230.10">
    <property type="entry name" value="Resuscitation-promoting factor rpfb"/>
    <property type="match status" value="4"/>
</dbReference>
<feature type="domain" description="G5" evidence="3">
    <location>
        <begin position="436"/>
        <end position="512"/>
    </location>
</feature>
<reference evidence="4 5" key="1">
    <citation type="submission" date="2017-12" db="EMBL/GenBank/DDBJ databases">
        <title>Phylogenetic diversity of female urinary microbiome.</title>
        <authorList>
            <person name="Thomas-White K."/>
            <person name="Wolfe A.J."/>
        </authorList>
    </citation>
    <scope>NUCLEOTIDE SEQUENCE [LARGE SCALE GENOMIC DNA]</scope>
    <source>
        <strain evidence="4 5">UMB0844</strain>
    </source>
</reference>
<dbReference type="SMART" id="SM01208">
    <property type="entry name" value="G5"/>
    <property type="match status" value="7"/>
</dbReference>
<gene>
    <name evidence="4" type="ORF">CYJ27_00115</name>
</gene>
<dbReference type="Proteomes" id="UP000234775">
    <property type="component" value="Unassembled WGS sequence"/>
</dbReference>
<accession>A0A2I1K8C6</accession>
<dbReference type="RefSeq" id="WP_101659230.1">
    <property type="nucleotide sequence ID" value="NZ_PKGZ01000001.1"/>
</dbReference>
<dbReference type="Gene3D" id="2.20.230.30">
    <property type="match status" value="2"/>
</dbReference>
<dbReference type="PROSITE" id="PS51109">
    <property type="entry name" value="G5"/>
    <property type="match status" value="4"/>
</dbReference>
<evidence type="ECO:0000313" key="4">
    <source>
        <dbReference type="EMBL" id="PKY91886.1"/>
    </source>
</evidence>
<feature type="region of interest" description="Disordered" evidence="2">
    <location>
        <begin position="394"/>
        <end position="430"/>
    </location>
</feature>
<dbReference type="Pfam" id="PF07501">
    <property type="entry name" value="G5"/>
    <property type="match status" value="5"/>
</dbReference>
<evidence type="ECO:0000259" key="3">
    <source>
        <dbReference type="PROSITE" id="PS51109"/>
    </source>
</evidence>
<name>A0A2I1K8C6_9LACT</name>
<proteinExistence type="predicted"/>
<protein>
    <recommendedName>
        <fullName evidence="3">G5 domain-containing protein</fullName>
    </recommendedName>
</protein>
<evidence type="ECO:0000256" key="1">
    <source>
        <dbReference type="ARBA" id="ARBA00022729"/>
    </source>
</evidence>
<feature type="domain" description="G5" evidence="3">
    <location>
        <begin position="213"/>
        <end position="293"/>
    </location>
</feature>
<keyword evidence="1" id="KW-0732">Signal</keyword>
<evidence type="ECO:0000256" key="2">
    <source>
        <dbReference type="SAM" id="MobiDB-lite"/>
    </source>
</evidence>
<feature type="region of interest" description="Disordered" evidence="2">
    <location>
        <begin position="666"/>
        <end position="702"/>
    </location>
</feature>
<feature type="domain" description="G5" evidence="3">
    <location>
        <begin position="57"/>
        <end position="141"/>
    </location>
</feature>
<organism evidence="4 5">
    <name type="scientific">Aerococcus christensenii</name>
    <dbReference type="NCBI Taxonomy" id="87541"/>
    <lineage>
        <taxon>Bacteria</taxon>
        <taxon>Bacillati</taxon>
        <taxon>Bacillota</taxon>
        <taxon>Bacilli</taxon>
        <taxon>Lactobacillales</taxon>
        <taxon>Aerococcaceae</taxon>
        <taxon>Aerococcus</taxon>
    </lineage>
</organism>
<feature type="region of interest" description="Disordered" evidence="2">
    <location>
        <begin position="97"/>
        <end position="121"/>
    </location>
</feature>
<feature type="domain" description="G5" evidence="3">
    <location>
        <begin position="360"/>
        <end position="440"/>
    </location>
</feature>
<feature type="compositionally biased region" description="Polar residues" evidence="2">
    <location>
        <begin position="407"/>
        <end position="416"/>
    </location>
</feature>
<feature type="compositionally biased region" description="Acidic residues" evidence="2">
    <location>
        <begin position="682"/>
        <end position="691"/>
    </location>
</feature>
<sequence length="702" mass="78244">MKFRSSTPSPKILSSRRANTWSTSLVRQVLTKKTWTVENSKPVGDPKVEKVDSVNAVIRVGDEDFNGVVKHEVPEEIPFEVKEDPTLPVGKIVVDQQGEKGSKTTRYTQNIKNGEPDGEMKSKEIAKKEPKKHIVKVGKKPATNDLKVNKEVGVDIEYVYDPNMDVTTAKKSDFTPGTVKTVVENKYNPETGKIESTEKTVVTPAKQKIIVGVKKFTGDLKNDVKKEIPYEAEIVFDDTMEAGTKKVEQEGKPGSVTTTYTQHFDNGKQTSVTKEDKETVQSTKRIIKVGSKTEGEHFYIEKIPFKYTVEVDPEMEADKYEITKTGTAGERKTTWKIKNSKIDGEPTVYEAPAVDAVIKVGNKDSFTTTDKNPIPFEVEYKIDPSLKPGEQVVDQEGQLGEEETKTTHTIKNGQVTESKDGEKTQTKAPVKKIVRIGAKTDGTYNHKDPVPFDVEVRVNKDLKKGEYKVVQKGEPDEKETTVIVENSQVKGDPTVKTIKGPKKQIIEVGDKDFEGEVSYEMEQPIPYEIEIQEDPELDLFEIKEVQLGSVKTCHTQKLKNGEAVGDLIDEVLKRKEPQKRIIKIGTKPVTNTETKDKEVLVEVTYKYDDTKDKGTVEKGQYTPGKVETKVVSKVVDGKVANTEETVVTPAKQIIKVGTKITEDTCKLPNAVKNPTGTPGEPETPETPDQPDEVTTNYLENLN</sequence>
<dbReference type="AlphaFoldDB" id="A0A2I1K8C6"/>
<evidence type="ECO:0000313" key="5">
    <source>
        <dbReference type="Proteomes" id="UP000234775"/>
    </source>
</evidence>
<dbReference type="InterPro" id="IPR011098">
    <property type="entry name" value="G5_dom"/>
</dbReference>
<keyword evidence="5" id="KW-1185">Reference proteome</keyword>